<proteinExistence type="predicted"/>
<protein>
    <submittedName>
        <fullName evidence="2">Helix-hairpin-helix domain-containing protein</fullName>
    </submittedName>
</protein>
<evidence type="ECO:0000256" key="1">
    <source>
        <dbReference type="SAM" id="SignalP"/>
    </source>
</evidence>
<evidence type="ECO:0000313" key="2">
    <source>
        <dbReference type="EMBL" id="MES0872767.1"/>
    </source>
</evidence>
<dbReference type="InterPro" id="IPR051675">
    <property type="entry name" value="Endo/Exo/Phosphatase_dom_1"/>
</dbReference>
<gene>
    <name evidence="2" type="ORF">ABSH63_01895</name>
</gene>
<organism evidence="2 3">
    <name type="scientific">Sinimarinibacterium thermocellulolyticum</name>
    <dbReference type="NCBI Taxonomy" id="3170016"/>
    <lineage>
        <taxon>Bacteria</taxon>
        <taxon>Pseudomonadati</taxon>
        <taxon>Pseudomonadota</taxon>
        <taxon>Gammaproteobacteria</taxon>
        <taxon>Nevskiales</taxon>
        <taxon>Nevskiaceae</taxon>
        <taxon>Sinimarinibacterium</taxon>
    </lineage>
</organism>
<feature type="chain" id="PRO_5046710832" evidence="1">
    <location>
        <begin position="23"/>
        <end position="88"/>
    </location>
</feature>
<dbReference type="PANTHER" id="PTHR21180">
    <property type="entry name" value="ENDONUCLEASE/EXONUCLEASE/PHOSPHATASE FAMILY DOMAIN-CONTAINING PROTEIN 1"/>
    <property type="match status" value="1"/>
</dbReference>
<reference evidence="2 3" key="1">
    <citation type="submission" date="2024-06" db="EMBL/GenBank/DDBJ databases">
        <authorList>
            <person name="Li Z."/>
            <person name="Jiang Y."/>
        </authorList>
    </citation>
    <scope>NUCLEOTIDE SEQUENCE [LARGE SCALE GENOMIC DNA]</scope>
    <source>
        <strain evidence="2 3">HSW-8</strain>
    </source>
</reference>
<dbReference type="EMBL" id="JBEPIJ010000002">
    <property type="protein sequence ID" value="MES0872767.1"/>
    <property type="molecule type" value="Genomic_DNA"/>
</dbReference>
<comment type="caution">
    <text evidence="2">The sequence shown here is derived from an EMBL/GenBank/DDBJ whole genome shotgun (WGS) entry which is preliminary data.</text>
</comment>
<name>A0ABV2A683_9GAMM</name>
<dbReference type="SUPFAM" id="SSF47781">
    <property type="entry name" value="RuvA domain 2-like"/>
    <property type="match status" value="1"/>
</dbReference>
<dbReference type="Gene3D" id="1.10.150.280">
    <property type="entry name" value="AF1531-like domain"/>
    <property type="match status" value="1"/>
</dbReference>
<keyword evidence="3" id="KW-1185">Reference proteome</keyword>
<evidence type="ECO:0000313" key="3">
    <source>
        <dbReference type="Proteomes" id="UP001465331"/>
    </source>
</evidence>
<accession>A0ABV2A683</accession>
<dbReference type="NCBIfam" id="TIGR00426">
    <property type="entry name" value="competence protein ComEA helix-hairpin-helix repeat region"/>
    <property type="match status" value="1"/>
</dbReference>
<feature type="signal peptide" evidence="1">
    <location>
        <begin position="1"/>
        <end position="22"/>
    </location>
</feature>
<dbReference type="InterPro" id="IPR004509">
    <property type="entry name" value="Competence_ComEA_HhH"/>
</dbReference>
<dbReference type="RefSeq" id="WP_352886918.1">
    <property type="nucleotide sequence ID" value="NZ_JBEPIJ010000002.1"/>
</dbReference>
<keyword evidence="1" id="KW-0732">Signal</keyword>
<dbReference type="Proteomes" id="UP001465331">
    <property type="component" value="Unassembled WGS sequence"/>
</dbReference>
<dbReference type="InterPro" id="IPR010994">
    <property type="entry name" value="RuvA_2-like"/>
</dbReference>
<dbReference type="PANTHER" id="PTHR21180:SF32">
    <property type="entry name" value="ENDONUCLEASE_EXONUCLEASE_PHOSPHATASE FAMILY DOMAIN-CONTAINING PROTEIN 1"/>
    <property type="match status" value="1"/>
</dbReference>
<sequence>MTSLLKMGAAVGLLLSAAAAYAGPVNINTADEKALAKELTGVGPAKAAAIVADREANGAFEKPEDIMRVDGIGEAIYRQNKDNIKVND</sequence>
<dbReference type="Pfam" id="PF12836">
    <property type="entry name" value="HHH_3"/>
    <property type="match status" value="1"/>
</dbReference>